<feature type="transmembrane region" description="Helical" evidence="3">
    <location>
        <begin position="159"/>
        <end position="187"/>
    </location>
</feature>
<dbReference type="InterPro" id="IPR003784">
    <property type="entry name" value="BioY"/>
</dbReference>
<feature type="transmembrane region" description="Helical" evidence="3">
    <location>
        <begin position="15"/>
        <end position="33"/>
    </location>
</feature>
<dbReference type="GO" id="GO:0015225">
    <property type="term" value="F:biotin transmembrane transporter activity"/>
    <property type="evidence" value="ECO:0007669"/>
    <property type="project" value="UniProtKB-UniRule"/>
</dbReference>
<dbReference type="PANTHER" id="PTHR34295">
    <property type="entry name" value="BIOTIN TRANSPORTER BIOY"/>
    <property type="match status" value="1"/>
</dbReference>
<comment type="similarity">
    <text evidence="1 2">Belongs to the BioY family.</text>
</comment>
<sequence length="200" mass="20860">MALFSRERTARGRSAAREAVCVGAFAAITAVLSQLSIPIGPVPISCSLVAVYLSGLLLPVKSAVMSQLVYLLLGLAGVPVFAGFQAGAARLAGPTGGYLLVYPVLALLVSLCMHRFDRTLRQKPLAKRAAALGGILLLALAICYLCGTAWFAVFSGTGFASALALTALPFLAGDMAKIVLCVALTLLSRDRLQKVVRGRL</sequence>
<keyword evidence="2" id="KW-0813">Transport</keyword>
<protein>
    <recommendedName>
        <fullName evidence="2">Biotin transporter</fullName>
    </recommendedName>
</protein>
<comment type="caution">
    <text evidence="4">The sequence shown here is derived from an EMBL/GenBank/DDBJ whole genome shotgun (WGS) entry which is preliminary data.</text>
</comment>
<dbReference type="Pfam" id="PF02632">
    <property type="entry name" value="BioY"/>
    <property type="match status" value="1"/>
</dbReference>
<feature type="transmembrane region" description="Helical" evidence="3">
    <location>
        <begin position="39"/>
        <end position="58"/>
    </location>
</feature>
<keyword evidence="3" id="KW-0812">Transmembrane</keyword>
<proteinExistence type="inferred from homology"/>
<dbReference type="PANTHER" id="PTHR34295:SF1">
    <property type="entry name" value="BIOTIN TRANSPORTER BIOY"/>
    <property type="match status" value="1"/>
</dbReference>
<feature type="transmembrane region" description="Helical" evidence="3">
    <location>
        <begin position="98"/>
        <end position="117"/>
    </location>
</feature>
<name>A0A9D1IE59_9FIRM</name>
<evidence type="ECO:0000256" key="1">
    <source>
        <dbReference type="ARBA" id="ARBA00010692"/>
    </source>
</evidence>
<dbReference type="PIRSF" id="PIRSF016661">
    <property type="entry name" value="BioY"/>
    <property type="match status" value="1"/>
</dbReference>
<dbReference type="GO" id="GO:0005886">
    <property type="term" value="C:plasma membrane"/>
    <property type="evidence" value="ECO:0007669"/>
    <property type="project" value="UniProtKB-SubCell"/>
</dbReference>
<gene>
    <name evidence="4" type="ORF">IAC53_00975</name>
</gene>
<evidence type="ECO:0000313" key="4">
    <source>
        <dbReference type="EMBL" id="HIU35166.1"/>
    </source>
</evidence>
<keyword evidence="2" id="KW-1003">Cell membrane</keyword>
<evidence type="ECO:0000313" key="5">
    <source>
        <dbReference type="Proteomes" id="UP000824071"/>
    </source>
</evidence>
<comment type="subcellular location">
    <subcellularLocation>
        <location evidence="2">Cell membrane</location>
        <topology evidence="2">Multi-pass membrane protein</topology>
    </subcellularLocation>
</comment>
<dbReference type="Gene3D" id="1.10.1760.20">
    <property type="match status" value="1"/>
</dbReference>
<feature type="transmembrane region" description="Helical" evidence="3">
    <location>
        <begin position="129"/>
        <end position="153"/>
    </location>
</feature>
<accession>A0A9D1IE59</accession>
<reference evidence="4" key="2">
    <citation type="journal article" date="2021" name="PeerJ">
        <title>Extensive microbial diversity within the chicken gut microbiome revealed by metagenomics and culture.</title>
        <authorList>
            <person name="Gilroy R."/>
            <person name="Ravi A."/>
            <person name="Getino M."/>
            <person name="Pursley I."/>
            <person name="Horton D.L."/>
            <person name="Alikhan N.F."/>
            <person name="Baker D."/>
            <person name="Gharbi K."/>
            <person name="Hall N."/>
            <person name="Watson M."/>
            <person name="Adriaenssens E.M."/>
            <person name="Foster-Nyarko E."/>
            <person name="Jarju S."/>
            <person name="Secka A."/>
            <person name="Antonio M."/>
            <person name="Oren A."/>
            <person name="Chaudhuri R.R."/>
            <person name="La Ragione R."/>
            <person name="Hildebrand F."/>
            <person name="Pallen M.J."/>
        </authorList>
    </citation>
    <scope>NUCLEOTIDE SEQUENCE</scope>
    <source>
        <strain evidence="4">ChiGjej1B1-19959</strain>
    </source>
</reference>
<keyword evidence="2 3" id="KW-0472">Membrane</keyword>
<evidence type="ECO:0000256" key="2">
    <source>
        <dbReference type="PIRNR" id="PIRNR016661"/>
    </source>
</evidence>
<keyword evidence="3" id="KW-1133">Transmembrane helix</keyword>
<reference evidence="4" key="1">
    <citation type="submission" date="2020-10" db="EMBL/GenBank/DDBJ databases">
        <authorList>
            <person name="Gilroy R."/>
        </authorList>
    </citation>
    <scope>NUCLEOTIDE SEQUENCE</scope>
    <source>
        <strain evidence="4">ChiGjej1B1-19959</strain>
    </source>
</reference>
<dbReference type="AlphaFoldDB" id="A0A9D1IE59"/>
<evidence type="ECO:0000256" key="3">
    <source>
        <dbReference type="SAM" id="Phobius"/>
    </source>
</evidence>
<dbReference type="EMBL" id="DVMW01000009">
    <property type="protein sequence ID" value="HIU35166.1"/>
    <property type="molecule type" value="Genomic_DNA"/>
</dbReference>
<dbReference type="Proteomes" id="UP000824071">
    <property type="component" value="Unassembled WGS sequence"/>
</dbReference>
<feature type="transmembrane region" description="Helical" evidence="3">
    <location>
        <begin position="70"/>
        <end position="92"/>
    </location>
</feature>
<organism evidence="4 5">
    <name type="scientific">Candidatus Fimenecus excrementigallinarum</name>
    <dbReference type="NCBI Taxonomy" id="2840816"/>
    <lineage>
        <taxon>Bacteria</taxon>
        <taxon>Bacillati</taxon>
        <taxon>Bacillota</taxon>
        <taxon>Clostridia</taxon>
        <taxon>Candidatus Fimenecus</taxon>
    </lineage>
</organism>